<dbReference type="AlphaFoldDB" id="A0A226DUJ8"/>
<evidence type="ECO:0000313" key="2">
    <source>
        <dbReference type="EMBL" id="OXA48367.1"/>
    </source>
</evidence>
<accession>A0A226DUJ8</accession>
<comment type="caution">
    <text evidence="2">The sequence shown here is derived from an EMBL/GenBank/DDBJ whole genome shotgun (WGS) entry which is preliminary data.</text>
</comment>
<evidence type="ECO:0000313" key="3">
    <source>
        <dbReference type="Proteomes" id="UP000198287"/>
    </source>
</evidence>
<keyword evidence="3" id="KW-1185">Reference proteome</keyword>
<keyword evidence="1" id="KW-0812">Transmembrane</keyword>
<keyword evidence="1" id="KW-1133">Transmembrane helix</keyword>
<organism evidence="2 3">
    <name type="scientific">Folsomia candida</name>
    <name type="common">Springtail</name>
    <dbReference type="NCBI Taxonomy" id="158441"/>
    <lineage>
        <taxon>Eukaryota</taxon>
        <taxon>Metazoa</taxon>
        <taxon>Ecdysozoa</taxon>
        <taxon>Arthropoda</taxon>
        <taxon>Hexapoda</taxon>
        <taxon>Collembola</taxon>
        <taxon>Entomobryomorpha</taxon>
        <taxon>Isotomoidea</taxon>
        <taxon>Isotomidae</taxon>
        <taxon>Proisotominae</taxon>
        <taxon>Folsomia</taxon>
    </lineage>
</organism>
<dbReference type="Proteomes" id="UP000198287">
    <property type="component" value="Unassembled WGS sequence"/>
</dbReference>
<dbReference type="EMBL" id="LNIX01000012">
    <property type="protein sequence ID" value="OXA48367.1"/>
    <property type="molecule type" value="Genomic_DNA"/>
</dbReference>
<keyword evidence="1" id="KW-0472">Membrane</keyword>
<protein>
    <submittedName>
        <fullName evidence="2">Uncharacterized protein</fullName>
    </submittedName>
</protein>
<sequence length="264" mass="30619">MGHSEATNRPALIQDFIQDFLNISLILFGQVGRDTFKMFYNKKWIAVPILIVWFLCGSFIIMENLYMGSIFSYLSAIKSPIFPPTWQSLVDSDIPITTTGSARMAFINKSNLKDLIPRYLTLFENNPHLRDKIDKLYKKLIQLVDIFRKVSLPKFMKNVGRMTSDNNESIDLSKTFAIMDSAGHLQNYRLMFGWKAAREITDGKEDTPFTQIHLGLASRNFYLPSFQKRFRHMASFGLEDQWNTYENMVHTVVIQHIMDNSSYS</sequence>
<evidence type="ECO:0000256" key="1">
    <source>
        <dbReference type="SAM" id="Phobius"/>
    </source>
</evidence>
<reference evidence="2 3" key="1">
    <citation type="submission" date="2015-12" db="EMBL/GenBank/DDBJ databases">
        <title>The genome of Folsomia candida.</title>
        <authorList>
            <person name="Faddeeva A."/>
            <person name="Derks M.F."/>
            <person name="Anvar Y."/>
            <person name="Smit S."/>
            <person name="Van Straalen N."/>
            <person name="Roelofs D."/>
        </authorList>
    </citation>
    <scope>NUCLEOTIDE SEQUENCE [LARGE SCALE GENOMIC DNA]</scope>
    <source>
        <strain evidence="2 3">VU population</strain>
        <tissue evidence="2">Whole body</tissue>
    </source>
</reference>
<name>A0A226DUJ8_FOLCA</name>
<gene>
    <name evidence="2" type="ORF">Fcan01_17260</name>
</gene>
<feature type="transmembrane region" description="Helical" evidence="1">
    <location>
        <begin position="44"/>
        <end position="62"/>
    </location>
</feature>
<proteinExistence type="predicted"/>